<name>A0ABT0F2X8_9PSED</name>
<keyword evidence="2" id="KW-0081">Bacteriolytic enzyme</keyword>
<reference evidence="4 5" key="1">
    <citation type="submission" date="2022-02" db="EMBL/GenBank/DDBJ databases">
        <title>Comparative genomics of the first Antarctic Pseudomonas spp. capable of biotransforming 2,4,6-Trinitrotoluene.</title>
        <authorList>
            <person name="Cabrera M.A."/>
            <person name="Marquez S.L."/>
            <person name="Perez-Donoso J.M."/>
        </authorList>
    </citation>
    <scope>NUCLEOTIDE SEQUENCE [LARGE SCALE GENOMIC DNA]</scope>
    <source>
        <strain evidence="4 5">TNT19</strain>
    </source>
</reference>
<evidence type="ECO:0000256" key="3">
    <source>
        <dbReference type="SAM" id="MobiDB-lite"/>
    </source>
</evidence>
<comment type="caution">
    <text evidence="4">The sequence shown here is derived from an EMBL/GenBank/DDBJ whole genome shotgun (WGS) entry which is preliminary data.</text>
</comment>
<evidence type="ECO:0000256" key="1">
    <source>
        <dbReference type="ARBA" id="ARBA00022529"/>
    </source>
</evidence>
<dbReference type="Gene3D" id="1.10.530.40">
    <property type="match status" value="1"/>
</dbReference>
<proteinExistence type="predicted"/>
<dbReference type="CDD" id="cd16903">
    <property type="entry name" value="pesticin_lyz-like"/>
    <property type="match status" value="1"/>
</dbReference>
<protein>
    <recommendedName>
        <fullName evidence="6">EF-hand domain-containing protein</fullName>
    </recommendedName>
</protein>
<dbReference type="PROSITE" id="PS00018">
    <property type="entry name" value="EF_HAND_1"/>
    <property type="match status" value="1"/>
</dbReference>
<feature type="region of interest" description="Disordered" evidence="3">
    <location>
        <begin position="23"/>
        <end position="44"/>
    </location>
</feature>
<organism evidence="4 5">
    <name type="scientific">Pseudomonas violetae</name>
    <dbReference type="NCBI Taxonomy" id="2915813"/>
    <lineage>
        <taxon>Bacteria</taxon>
        <taxon>Pseudomonadati</taxon>
        <taxon>Pseudomonadota</taxon>
        <taxon>Gammaproteobacteria</taxon>
        <taxon>Pseudomonadales</taxon>
        <taxon>Pseudomonadaceae</taxon>
        <taxon>Pseudomonas</taxon>
    </lineage>
</organism>
<dbReference type="Proteomes" id="UP001299876">
    <property type="component" value="Unassembled WGS sequence"/>
</dbReference>
<dbReference type="InterPro" id="IPR018247">
    <property type="entry name" value="EF_Hand_1_Ca_BS"/>
</dbReference>
<dbReference type="RefSeq" id="WP_247292323.1">
    <property type="nucleotide sequence ID" value="NZ_JAKNRW010000015.1"/>
</dbReference>
<dbReference type="EMBL" id="JAKNRW010000015">
    <property type="protein sequence ID" value="MCK1792056.1"/>
    <property type="molecule type" value="Genomic_DNA"/>
</dbReference>
<evidence type="ECO:0000256" key="2">
    <source>
        <dbReference type="ARBA" id="ARBA00022638"/>
    </source>
</evidence>
<keyword evidence="1" id="KW-0929">Antimicrobial</keyword>
<feature type="compositionally biased region" description="Pro residues" evidence="3">
    <location>
        <begin position="32"/>
        <end position="41"/>
    </location>
</feature>
<evidence type="ECO:0000313" key="5">
    <source>
        <dbReference type="Proteomes" id="UP001299876"/>
    </source>
</evidence>
<accession>A0ABT0F2X8</accession>
<keyword evidence="5" id="KW-1185">Reference proteome</keyword>
<dbReference type="Gene3D" id="2.30.30.40">
    <property type="entry name" value="SH3 Domains"/>
    <property type="match status" value="1"/>
</dbReference>
<dbReference type="InterPro" id="IPR023347">
    <property type="entry name" value="Lysozyme_dom_sf"/>
</dbReference>
<sequence length="869" mass="96485">MASLFSQFFDLFSSDRKAPTYVSDSSVLRTPETPPAQPQAPVPASTVTLQPLKNWSHPFKDKNPPLLQLTQLAKAASGYYPLGRNGLWHGGVHFDSGTAGTQEQSSVHCLADGEVVAYRIDKHSPTTAYFVNTLTVQKPFSRNFVLVRHRLQAPKIEGSPDVPPSLTFYSLYMHLQDWAVYQRAPAIPRPAFWPEGETRRVKATANDVLAGPPEQRGLNVRNQAQRGKVLALLPRGAEVTVSGEGDYRKLENTNGPDVLKSADGSLLGYLSFEHLEPIAGGEFRVKATSLNVREEASASSTLIKELPNGTEVTISGEGAFRKLERVNQYVHFNSLEGAREPMADRIVVLDQPIAIKAADLIGHIGLYQDSGAERPEEKLHLEVFSGDNVETFIKDSRDWADLMPATDKTWLKLAKGTTVVTHQVSFSATQPPTLSEASTPSDADLLVPKSLLDGLPAEKKIVIPATAERKACNWYRLEGLLHDANNTLLDGWVREEVGVTPTPWVNPWSWEGYDVIFNYDTPRQALASFLRAVNRFSEDQLERHGALADASDKGPMKSRLYDIIDRDRDGKMTAEELQAAINLPAHAQSLSQLIIHYESEWHYKPQKWDALDEVLGHSGSTPHLNWLAEKERIKQMSWWDEVAPKVGLPAHGQVYHFHPVGLVGNLYTLRRQGSDLVVQRGQVTFDAEGNDIPNSPYFSRRLHWPGGASGVTLGRGYDIRHRTQGAVRADLIAAGVDIVSAENFSRGAGLSGNAARDFVSANRDAFGAISQRAQRVLFEYVVYPRYEAATQQQYNSSVTSGGATWEQLDDRVRDIAVDLTYQQGSVWNRQAPHIRGNNRELLAICIQETPELVQYEQGRNRARYLRGGN</sequence>
<gene>
    <name evidence="4" type="ORF">L9059_18060</name>
</gene>
<evidence type="ECO:0008006" key="6">
    <source>
        <dbReference type="Google" id="ProtNLM"/>
    </source>
</evidence>
<evidence type="ECO:0000313" key="4">
    <source>
        <dbReference type="EMBL" id="MCK1792056.1"/>
    </source>
</evidence>